<feature type="transmembrane region" description="Helical" evidence="5">
    <location>
        <begin position="435"/>
        <end position="457"/>
    </location>
</feature>
<dbReference type="PANTHER" id="PTHR43424:SF1">
    <property type="entry name" value="LOCUS PUTATIVE PROTEIN 1-RELATED"/>
    <property type="match status" value="1"/>
</dbReference>
<dbReference type="RefSeq" id="WP_074649684.1">
    <property type="nucleotide sequence ID" value="NZ_FOIL01000026.1"/>
</dbReference>
<dbReference type="CDD" id="cd13128">
    <property type="entry name" value="MATE_Wzx_like"/>
    <property type="match status" value="1"/>
</dbReference>
<dbReference type="GO" id="GO:0016020">
    <property type="term" value="C:membrane"/>
    <property type="evidence" value="ECO:0007669"/>
    <property type="project" value="UniProtKB-SubCell"/>
</dbReference>
<organism evidence="6 7">
    <name type="scientific">[Clostridium] aminophilum</name>
    <dbReference type="NCBI Taxonomy" id="1526"/>
    <lineage>
        <taxon>Bacteria</taxon>
        <taxon>Bacillati</taxon>
        <taxon>Bacillota</taxon>
        <taxon>Clostridia</taxon>
        <taxon>Lachnospirales</taxon>
        <taxon>Lachnospiraceae</taxon>
    </lineage>
</organism>
<dbReference type="OrthoDB" id="9815702at2"/>
<proteinExistence type="predicted"/>
<protein>
    <submittedName>
        <fullName evidence="6">Membrane protein involved in the export of O-antigen and teichoic acid</fullName>
    </submittedName>
</protein>
<evidence type="ECO:0000256" key="4">
    <source>
        <dbReference type="ARBA" id="ARBA00023136"/>
    </source>
</evidence>
<feature type="transmembrane region" description="Helical" evidence="5">
    <location>
        <begin position="110"/>
        <end position="129"/>
    </location>
</feature>
<evidence type="ECO:0000256" key="5">
    <source>
        <dbReference type="SAM" id="Phobius"/>
    </source>
</evidence>
<dbReference type="Pfam" id="PF01943">
    <property type="entry name" value="Polysacc_synt"/>
    <property type="match status" value="1"/>
</dbReference>
<dbReference type="Proteomes" id="UP000199820">
    <property type="component" value="Unassembled WGS sequence"/>
</dbReference>
<reference evidence="6 7" key="1">
    <citation type="submission" date="2016-10" db="EMBL/GenBank/DDBJ databases">
        <authorList>
            <person name="de Groot N.N."/>
        </authorList>
    </citation>
    <scope>NUCLEOTIDE SEQUENCE [LARGE SCALE GENOMIC DNA]</scope>
    <source>
        <strain evidence="6 7">KH1P1</strain>
    </source>
</reference>
<evidence type="ECO:0000256" key="2">
    <source>
        <dbReference type="ARBA" id="ARBA00022692"/>
    </source>
</evidence>
<dbReference type="InterPro" id="IPR002797">
    <property type="entry name" value="Polysacc_synth"/>
</dbReference>
<dbReference type="AlphaFoldDB" id="A0A1I0FL32"/>
<feature type="transmembrane region" description="Helical" evidence="5">
    <location>
        <begin position="282"/>
        <end position="300"/>
    </location>
</feature>
<evidence type="ECO:0000313" key="7">
    <source>
        <dbReference type="Proteomes" id="UP000199820"/>
    </source>
</evidence>
<sequence>MARGSIKKNYILNVSNQLMNILAPLITTPYTSRVLTTEGVGEYSYSESITSYFVLFAILGTATYAQREISYVQDNENERSRVFYNTLALRLLTTALMLAVYLVVLHDKILFVILAINILNVACDVTWFFQGMEEFGKIAGRNVVFKLISIIYTFAVVKTEKDLLLYAIGMVGLNLLGNVSLWRHVGGYVTRPNLSAIRPFENVYAILSLFVPTIAIQIYTIFDKTMLGLFTETSYENGCYEQAMKVVRALQIIVCAIGTVMAPRIGYYFAKDDREKVREYMLKAYRFVWLVGIPMAFGLIGVSDNMVPWFFGNGYDKVKILLKILPVLAVVIGMSNVTGIQYLIPTKRQNILTGTVASGAVVNFCLNLILIPRFFSVGAALASVAAETVITALQLWYVRNEIDLKSIFRSGQKYILAGVMMLGTLRMMSRCLSGSLLHTVCMIVTGTAVYVGGLLLTRDEYFLENCRMVADRLRRIWKR</sequence>
<feature type="transmembrane region" description="Helical" evidence="5">
    <location>
        <begin position="163"/>
        <end position="182"/>
    </location>
</feature>
<keyword evidence="2 5" id="KW-0812">Transmembrane</keyword>
<feature type="transmembrane region" description="Helical" evidence="5">
    <location>
        <begin position="250"/>
        <end position="270"/>
    </location>
</feature>
<keyword evidence="3 5" id="KW-1133">Transmembrane helix</keyword>
<name>A0A1I0FL32_9FIRM</name>
<keyword evidence="7" id="KW-1185">Reference proteome</keyword>
<dbReference type="InterPro" id="IPR052556">
    <property type="entry name" value="PolySynth_Transporter"/>
</dbReference>
<feature type="transmembrane region" description="Helical" evidence="5">
    <location>
        <begin position="377"/>
        <end position="398"/>
    </location>
</feature>
<accession>A0A1I0FL32</accession>
<feature type="transmembrane region" description="Helical" evidence="5">
    <location>
        <begin position="87"/>
        <end position="104"/>
    </location>
</feature>
<dbReference type="EMBL" id="FOIL01000026">
    <property type="protein sequence ID" value="SET59016.1"/>
    <property type="molecule type" value="Genomic_DNA"/>
</dbReference>
<evidence type="ECO:0000256" key="1">
    <source>
        <dbReference type="ARBA" id="ARBA00004141"/>
    </source>
</evidence>
<dbReference type="PANTHER" id="PTHR43424">
    <property type="entry name" value="LOCUS PUTATIVE PROTEIN 1-RELATED"/>
    <property type="match status" value="1"/>
</dbReference>
<feature type="transmembrane region" description="Helical" evidence="5">
    <location>
        <begin position="138"/>
        <end position="157"/>
    </location>
</feature>
<feature type="transmembrane region" description="Helical" evidence="5">
    <location>
        <begin position="320"/>
        <end position="344"/>
    </location>
</feature>
<feature type="transmembrane region" description="Helical" evidence="5">
    <location>
        <begin position="203"/>
        <end position="222"/>
    </location>
</feature>
<evidence type="ECO:0000313" key="6">
    <source>
        <dbReference type="EMBL" id="SET59016.1"/>
    </source>
</evidence>
<keyword evidence="4 5" id="KW-0472">Membrane</keyword>
<feature type="transmembrane region" description="Helical" evidence="5">
    <location>
        <begin position="351"/>
        <end position="371"/>
    </location>
</feature>
<evidence type="ECO:0000256" key="3">
    <source>
        <dbReference type="ARBA" id="ARBA00022989"/>
    </source>
</evidence>
<comment type="subcellular location">
    <subcellularLocation>
        <location evidence="1">Membrane</location>
        <topology evidence="1">Multi-pass membrane protein</topology>
    </subcellularLocation>
</comment>
<gene>
    <name evidence="6" type="ORF">SAMN04487771_102639</name>
</gene>